<organism evidence="11 12">
    <name type="scientific">Ruminiclostridium cellobioparum subsp. termitidis CT1112</name>
    <dbReference type="NCBI Taxonomy" id="1195236"/>
    <lineage>
        <taxon>Bacteria</taxon>
        <taxon>Bacillati</taxon>
        <taxon>Bacillota</taxon>
        <taxon>Clostridia</taxon>
        <taxon>Eubacteriales</taxon>
        <taxon>Oscillospiraceae</taxon>
        <taxon>Ruminiclostridium</taxon>
    </lineage>
</organism>
<dbReference type="Proteomes" id="UP000014155">
    <property type="component" value="Unassembled WGS sequence"/>
</dbReference>
<dbReference type="RefSeq" id="WP_004623800.1">
    <property type="nucleotide sequence ID" value="NZ_AORV01000018.1"/>
</dbReference>
<keyword evidence="6 11" id="KW-0418">Kinase</keyword>
<gene>
    <name evidence="11" type="ORF">CTER_0464</name>
</gene>
<feature type="domain" description="Histidine kinase" evidence="10">
    <location>
        <begin position="194"/>
        <end position="411"/>
    </location>
</feature>
<dbReference type="InterPro" id="IPR050351">
    <property type="entry name" value="BphY/WalK/GraS-like"/>
</dbReference>
<comment type="catalytic activity">
    <reaction evidence="1">
        <text>ATP + protein L-histidine = ADP + protein N-phospho-L-histidine.</text>
        <dbReference type="EC" id="2.7.13.3"/>
    </reaction>
</comment>
<dbReference type="Gene3D" id="3.30.565.10">
    <property type="entry name" value="Histidine kinase-like ATPase, C-terminal domain"/>
    <property type="match status" value="1"/>
</dbReference>
<dbReference type="GO" id="GO:0005886">
    <property type="term" value="C:plasma membrane"/>
    <property type="evidence" value="ECO:0007669"/>
    <property type="project" value="TreeGrafter"/>
</dbReference>
<dbReference type="GO" id="GO:0004721">
    <property type="term" value="F:phosphoprotein phosphatase activity"/>
    <property type="evidence" value="ECO:0007669"/>
    <property type="project" value="TreeGrafter"/>
</dbReference>
<comment type="caution">
    <text evidence="11">The sequence shown here is derived from an EMBL/GenBank/DDBJ whole genome shotgun (WGS) entry which is preliminary data.</text>
</comment>
<feature type="transmembrane region" description="Helical" evidence="9">
    <location>
        <begin position="151"/>
        <end position="174"/>
    </location>
</feature>
<reference evidence="11 12" key="1">
    <citation type="journal article" date="2013" name="Genome Announc.">
        <title>Draft Genome Sequence of the Cellulolytic, Mesophilic, Anaerobic Bacterium Clostridium termitidis Strain CT1112 (DSM 5398).</title>
        <authorList>
            <person name="Lal S."/>
            <person name="Ramachandran U."/>
            <person name="Zhang X."/>
            <person name="Munir R."/>
            <person name="Sparling R."/>
            <person name="Levin D.B."/>
        </authorList>
    </citation>
    <scope>NUCLEOTIDE SEQUENCE [LARGE SCALE GENOMIC DNA]</scope>
    <source>
        <strain evidence="11 12">CT1112</strain>
    </source>
</reference>
<name>S0FY29_RUMCE</name>
<dbReference type="FunFam" id="3.30.565.10:FF:000006">
    <property type="entry name" value="Sensor histidine kinase WalK"/>
    <property type="match status" value="1"/>
</dbReference>
<dbReference type="GO" id="GO:0016036">
    <property type="term" value="P:cellular response to phosphate starvation"/>
    <property type="evidence" value="ECO:0007669"/>
    <property type="project" value="TreeGrafter"/>
</dbReference>
<evidence type="ECO:0000256" key="4">
    <source>
        <dbReference type="ARBA" id="ARBA00022553"/>
    </source>
</evidence>
<keyword evidence="9" id="KW-0812">Transmembrane</keyword>
<dbReference type="Gene3D" id="1.10.287.130">
    <property type="match status" value="1"/>
</dbReference>
<dbReference type="AlphaFoldDB" id="S0FY29"/>
<dbReference type="Pfam" id="PF00512">
    <property type="entry name" value="HisKA"/>
    <property type="match status" value="1"/>
</dbReference>
<keyword evidence="12" id="KW-1185">Reference proteome</keyword>
<keyword evidence="5" id="KW-0808">Transferase</keyword>
<evidence type="ECO:0000256" key="1">
    <source>
        <dbReference type="ARBA" id="ARBA00000085"/>
    </source>
</evidence>
<evidence type="ECO:0000256" key="3">
    <source>
        <dbReference type="ARBA" id="ARBA00012438"/>
    </source>
</evidence>
<dbReference type="InterPro" id="IPR003661">
    <property type="entry name" value="HisK_dim/P_dom"/>
</dbReference>
<comment type="subcellular location">
    <subcellularLocation>
        <location evidence="2">Membrane</location>
    </subcellularLocation>
</comment>
<dbReference type="GO" id="GO:0000155">
    <property type="term" value="F:phosphorelay sensor kinase activity"/>
    <property type="evidence" value="ECO:0007669"/>
    <property type="project" value="InterPro"/>
</dbReference>
<evidence type="ECO:0000256" key="6">
    <source>
        <dbReference type="ARBA" id="ARBA00022777"/>
    </source>
</evidence>
<evidence type="ECO:0000256" key="2">
    <source>
        <dbReference type="ARBA" id="ARBA00004370"/>
    </source>
</evidence>
<evidence type="ECO:0000256" key="7">
    <source>
        <dbReference type="ARBA" id="ARBA00023012"/>
    </source>
</evidence>
<dbReference type="InterPro" id="IPR036097">
    <property type="entry name" value="HisK_dim/P_sf"/>
</dbReference>
<dbReference type="InterPro" id="IPR003594">
    <property type="entry name" value="HATPase_dom"/>
</dbReference>
<dbReference type="SMART" id="SM00387">
    <property type="entry name" value="HATPase_c"/>
    <property type="match status" value="1"/>
</dbReference>
<keyword evidence="9" id="KW-1133">Transmembrane helix</keyword>
<dbReference type="PANTHER" id="PTHR45453:SF1">
    <property type="entry name" value="PHOSPHATE REGULON SENSOR PROTEIN PHOR"/>
    <property type="match status" value="1"/>
</dbReference>
<evidence type="ECO:0000313" key="11">
    <source>
        <dbReference type="EMBL" id="EMS73488.1"/>
    </source>
</evidence>
<dbReference type="eggNOG" id="COG5002">
    <property type="taxonomic scope" value="Bacteria"/>
</dbReference>
<dbReference type="SUPFAM" id="SSF47384">
    <property type="entry name" value="Homodimeric domain of signal transducing histidine kinase"/>
    <property type="match status" value="1"/>
</dbReference>
<dbReference type="PANTHER" id="PTHR45453">
    <property type="entry name" value="PHOSPHATE REGULON SENSOR PROTEIN PHOR"/>
    <property type="match status" value="1"/>
</dbReference>
<evidence type="ECO:0000256" key="5">
    <source>
        <dbReference type="ARBA" id="ARBA00022679"/>
    </source>
</evidence>
<dbReference type="STRING" id="1195236.CTER_0464"/>
<dbReference type="CDD" id="cd00082">
    <property type="entry name" value="HisKA"/>
    <property type="match status" value="1"/>
</dbReference>
<evidence type="ECO:0000256" key="8">
    <source>
        <dbReference type="ARBA" id="ARBA00023136"/>
    </source>
</evidence>
<dbReference type="PRINTS" id="PR00344">
    <property type="entry name" value="BCTRLSENSOR"/>
</dbReference>
<dbReference type="FunFam" id="1.10.287.130:FF:000001">
    <property type="entry name" value="Two-component sensor histidine kinase"/>
    <property type="match status" value="1"/>
</dbReference>
<accession>S0FY29</accession>
<keyword evidence="7" id="KW-0902">Two-component regulatory system</keyword>
<evidence type="ECO:0000259" key="10">
    <source>
        <dbReference type="PROSITE" id="PS50109"/>
    </source>
</evidence>
<keyword evidence="4" id="KW-0597">Phosphoprotein</keyword>
<dbReference type="SUPFAM" id="SSF55874">
    <property type="entry name" value="ATPase domain of HSP90 chaperone/DNA topoisomerase II/histidine kinase"/>
    <property type="match status" value="1"/>
</dbReference>
<dbReference type="PATRIC" id="fig|1195236.3.peg.781"/>
<keyword evidence="8 9" id="KW-0472">Membrane</keyword>
<feature type="transmembrane region" description="Helical" evidence="9">
    <location>
        <begin position="12"/>
        <end position="32"/>
    </location>
</feature>
<protein>
    <recommendedName>
        <fullName evidence="3">histidine kinase</fullName>
        <ecNumber evidence="3">2.7.13.3</ecNumber>
    </recommendedName>
</protein>
<proteinExistence type="predicted"/>
<dbReference type="EC" id="2.7.13.3" evidence="3"/>
<dbReference type="InterPro" id="IPR036890">
    <property type="entry name" value="HATPase_C_sf"/>
</dbReference>
<dbReference type="InterPro" id="IPR005467">
    <property type="entry name" value="His_kinase_dom"/>
</dbReference>
<sequence length="411" mass="46030">MFNKLRFRLTLTNVIVVSVIFIVFVLSIFLVMNKIVNDQTEQLVNLIASNAGVSNLPEKNGYDKHEEHQYRYFYIRLDSSGKIITTSTNLNLQNSPHLSEMISEAFAAKRSNGVVDIDEETYQFFKSSVGSNETFIAFVNTHAEHEMLGELLIVLMLAGLGGLVLVFFASLYMANRSLIPIKEAWNRQKAFVADASHELRTPLSVIETTIDLLSNRKEKTIASQIKWLENIQTENKRMTKLVSDLLLLARADSDQDTLELQSFPLHTALLEAYIPFEAVAMQKGIYLQAFNGNPIEFYGDEAKIKQLAVILVDNGIKYTPSGGTVGMTLKDIGDSVEICVTDSGEGISEEHSGKIFQRFYRVDKSRSRKDGSVGLGLSIAEWIVKQHSGHINVDSIKGKGSIFHIYLPKQK</sequence>
<evidence type="ECO:0000256" key="9">
    <source>
        <dbReference type="SAM" id="Phobius"/>
    </source>
</evidence>
<dbReference type="Pfam" id="PF02518">
    <property type="entry name" value="HATPase_c"/>
    <property type="match status" value="1"/>
</dbReference>
<evidence type="ECO:0000313" key="12">
    <source>
        <dbReference type="Proteomes" id="UP000014155"/>
    </source>
</evidence>
<dbReference type="InterPro" id="IPR004358">
    <property type="entry name" value="Sig_transdc_His_kin-like_C"/>
</dbReference>
<dbReference type="PROSITE" id="PS50109">
    <property type="entry name" value="HIS_KIN"/>
    <property type="match status" value="1"/>
</dbReference>
<dbReference type="SMART" id="SM00388">
    <property type="entry name" value="HisKA"/>
    <property type="match status" value="1"/>
</dbReference>
<dbReference type="EMBL" id="AORV01000018">
    <property type="protein sequence ID" value="EMS73488.1"/>
    <property type="molecule type" value="Genomic_DNA"/>
</dbReference>